<evidence type="ECO:0000256" key="4">
    <source>
        <dbReference type="RuleBase" id="RU003744"/>
    </source>
</evidence>
<feature type="domain" description="Solute-binding protein family 3/N-terminal" evidence="7">
    <location>
        <begin position="62"/>
        <end position="291"/>
    </location>
</feature>
<evidence type="ECO:0000259" key="7">
    <source>
        <dbReference type="SMART" id="SM00062"/>
    </source>
</evidence>
<feature type="chain" id="PRO_5045177046" evidence="6">
    <location>
        <begin position="23"/>
        <end position="367"/>
    </location>
</feature>
<name>A0ABU8YUL5_9CYAN</name>
<dbReference type="RefSeq" id="WP_340523488.1">
    <property type="nucleotide sequence ID" value="NZ_JBBLXS010000488.1"/>
</dbReference>
<protein>
    <submittedName>
        <fullName evidence="8">Amino acid ABC transporter substrate-binding protein</fullName>
    </submittedName>
</protein>
<accession>A0ABU8YUL5</accession>
<evidence type="ECO:0000256" key="2">
    <source>
        <dbReference type="ARBA" id="ARBA00022448"/>
    </source>
</evidence>
<comment type="caution">
    <text evidence="8">The sequence shown here is derived from an EMBL/GenBank/DDBJ whole genome shotgun (WGS) entry which is preliminary data.</text>
</comment>
<dbReference type="InterPro" id="IPR051455">
    <property type="entry name" value="Bact_solute-bind_prot3"/>
</dbReference>
<evidence type="ECO:0000256" key="3">
    <source>
        <dbReference type="ARBA" id="ARBA00022729"/>
    </source>
</evidence>
<proteinExistence type="inferred from homology"/>
<gene>
    <name evidence="8" type="ORF">WMG39_24630</name>
</gene>
<dbReference type="Gene3D" id="3.40.190.10">
    <property type="entry name" value="Periplasmic binding protein-like II"/>
    <property type="match status" value="2"/>
</dbReference>
<dbReference type="PROSITE" id="PS01039">
    <property type="entry name" value="SBP_BACTERIAL_3"/>
    <property type="match status" value="1"/>
</dbReference>
<feature type="signal peptide" evidence="6">
    <location>
        <begin position="1"/>
        <end position="22"/>
    </location>
</feature>
<evidence type="ECO:0000256" key="5">
    <source>
        <dbReference type="SAM" id="MobiDB-lite"/>
    </source>
</evidence>
<keyword evidence="2" id="KW-0813">Transport</keyword>
<dbReference type="EMBL" id="JBBLXS010000488">
    <property type="protein sequence ID" value="MEK0188000.1"/>
    <property type="molecule type" value="Genomic_DNA"/>
</dbReference>
<dbReference type="Proteomes" id="UP001384579">
    <property type="component" value="Unassembled WGS sequence"/>
</dbReference>
<evidence type="ECO:0000313" key="9">
    <source>
        <dbReference type="Proteomes" id="UP001384579"/>
    </source>
</evidence>
<evidence type="ECO:0000256" key="1">
    <source>
        <dbReference type="ARBA" id="ARBA00010333"/>
    </source>
</evidence>
<comment type="similarity">
    <text evidence="1 4">Belongs to the bacterial solute-binding protein 3 family.</text>
</comment>
<dbReference type="PANTHER" id="PTHR30085:SF7">
    <property type="entry name" value="AMINO-ACID ABC TRANSPORTER-BINDING PROTEIN YHDW-RELATED"/>
    <property type="match status" value="1"/>
</dbReference>
<dbReference type="SMART" id="SM00062">
    <property type="entry name" value="PBPb"/>
    <property type="match status" value="1"/>
</dbReference>
<keyword evidence="9" id="KW-1185">Reference proteome</keyword>
<reference evidence="8 9" key="1">
    <citation type="journal article" date="2020" name="Harmful Algae">
        <title>Molecular and morphological characterization of a novel dihydroanatoxin-a producing Microcoleus species (cyanobacteria) from the Russian River, California, USA.</title>
        <authorList>
            <person name="Conklin K.Y."/>
            <person name="Stancheva R."/>
            <person name="Otten T.G."/>
            <person name="Fadness R."/>
            <person name="Boyer G.L."/>
            <person name="Read B."/>
            <person name="Zhang X."/>
            <person name="Sheath R.G."/>
        </authorList>
    </citation>
    <scope>NUCLEOTIDE SEQUENCE [LARGE SCALE GENOMIC DNA]</scope>
    <source>
        <strain evidence="8 9">PTRS2</strain>
    </source>
</reference>
<feature type="region of interest" description="Disordered" evidence="5">
    <location>
        <begin position="27"/>
        <end position="52"/>
    </location>
</feature>
<dbReference type="InterPro" id="IPR018313">
    <property type="entry name" value="SBP_3_CS"/>
</dbReference>
<dbReference type="CDD" id="cd13692">
    <property type="entry name" value="PBP2_BztA"/>
    <property type="match status" value="1"/>
</dbReference>
<keyword evidence="3 6" id="KW-0732">Signal</keyword>
<dbReference type="Pfam" id="PF00497">
    <property type="entry name" value="SBP_bac_3"/>
    <property type="match status" value="1"/>
</dbReference>
<dbReference type="SUPFAM" id="SSF53850">
    <property type="entry name" value="Periplasmic binding protein-like II"/>
    <property type="match status" value="1"/>
</dbReference>
<dbReference type="PANTHER" id="PTHR30085">
    <property type="entry name" value="AMINO ACID ABC TRANSPORTER PERMEASE"/>
    <property type="match status" value="1"/>
</dbReference>
<sequence length="367" mass="40277">MRKWKFLLWATMLMVVPLTACRDRSLQTGQTPQTGQAAQTTATEGKSQQGSSRIDTILSRGKLICGVSGQLPGFSFVDEKGKYSGLDVDVCRAIAAAIFDDPDKVEYRNLNAKERFTVLQAGEIDILSRNTTYTVSRDSTTGLEFAPVIFYDSQSIMVKKDSGIKSLKDFAGKSICVQTGTSTEQNLSDQMRKLGVKYTPVVFEDVNATFATYQEGRCQGVTADRSQLVSKRTTLPNSENNVILPEVMSKEPLAPAVKSGDPKWSDAVRWIIFAAIEAEDLGINSTNVDQLVASSTDPNVKRLLGKEGDLGKGLGLPNDYAARIVKKVGNYGEMYDRNIGPKSTLKLDRGQNKLWKDGGLMYSPPFR</sequence>
<feature type="compositionally biased region" description="Low complexity" evidence="5">
    <location>
        <begin position="27"/>
        <end position="43"/>
    </location>
</feature>
<evidence type="ECO:0000313" key="8">
    <source>
        <dbReference type="EMBL" id="MEK0188000.1"/>
    </source>
</evidence>
<dbReference type="InterPro" id="IPR001638">
    <property type="entry name" value="Solute-binding_3/MltF_N"/>
</dbReference>
<evidence type="ECO:0000256" key="6">
    <source>
        <dbReference type="SAM" id="SignalP"/>
    </source>
</evidence>
<organism evidence="8 9">
    <name type="scientific">Microcoleus anatoxicus PTRS2</name>
    <dbReference type="NCBI Taxonomy" id="2705321"/>
    <lineage>
        <taxon>Bacteria</taxon>
        <taxon>Bacillati</taxon>
        <taxon>Cyanobacteriota</taxon>
        <taxon>Cyanophyceae</taxon>
        <taxon>Oscillatoriophycideae</taxon>
        <taxon>Oscillatoriales</taxon>
        <taxon>Microcoleaceae</taxon>
        <taxon>Microcoleus</taxon>
        <taxon>Microcoleus anatoxicus</taxon>
    </lineage>
</organism>